<keyword evidence="2" id="KW-0255">Endonuclease</keyword>
<evidence type="ECO:0000313" key="3">
    <source>
        <dbReference type="Proteomes" id="UP001214301"/>
    </source>
</evidence>
<dbReference type="Gene3D" id="1.10.30.50">
    <property type="match status" value="1"/>
</dbReference>
<keyword evidence="2" id="KW-0378">Hydrolase</keyword>
<name>A0ABY7RAY6_9PSED</name>
<feature type="domain" description="HNH nuclease" evidence="1">
    <location>
        <begin position="44"/>
        <end position="101"/>
    </location>
</feature>
<dbReference type="RefSeq" id="WP_156310566.1">
    <property type="nucleotide sequence ID" value="NZ_CP116669.1"/>
</dbReference>
<dbReference type="EMBL" id="CP116669">
    <property type="protein sequence ID" value="WCI00966.1"/>
    <property type="molecule type" value="Genomic_DNA"/>
</dbReference>
<proteinExistence type="predicted"/>
<protein>
    <submittedName>
        <fullName evidence="2">HNH endonuclease</fullName>
    </submittedName>
</protein>
<keyword evidence="3" id="KW-1185">Reference proteome</keyword>
<gene>
    <name evidence="2" type="ORF">PMC74_03465</name>
</gene>
<reference evidence="2 3" key="1">
    <citation type="journal article" date="2020" name="Front. Microbiol.">
        <title>Toward Biorecycling: Isolation of a Soil Bacterium That Grows on a Polyurethane Oligomer and Monomer.</title>
        <authorList>
            <person name="Espinosa M.J.C."/>
            <person name="Blanco A.C."/>
            <person name="Schmidgall T."/>
            <person name="Atanasoff-Kardjalieff A.K."/>
            <person name="Kappelmeyer U."/>
            <person name="Tischler D."/>
            <person name="Pieper D.H."/>
            <person name="Heipieper H.J."/>
            <person name="Eberlein C."/>
        </authorList>
    </citation>
    <scope>NUCLEOTIDE SEQUENCE [LARGE SCALE GENOMIC DNA]</scope>
    <source>
        <strain evidence="2 3">TDA1</strain>
    </source>
</reference>
<evidence type="ECO:0000259" key="1">
    <source>
        <dbReference type="SMART" id="SM00507"/>
    </source>
</evidence>
<evidence type="ECO:0000313" key="2">
    <source>
        <dbReference type="EMBL" id="WCI00966.1"/>
    </source>
</evidence>
<dbReference type="Proteomes" id="UP001214301">
    <property type="component" value="Chromosome"/>
</dbReference>
<dbReference type="Pfam" id="PF01844">
    <property type="entry name" value="HNH"/>
    <property type="match status" value="1"/>
</dbReference>
<accession>A0ABY7RAY6</accession>
<dbReference type="SMART" id="SM00507">
    <property type="entry name" value="HNHc"/>
    <property type="match status" value="1"/>
</dbReference>
<dbReference type="InterPro" id="IPR002711">
    <property type="entry name" value="HNH"/>
</dbReference>
<keyword evidence="2" id="KW-0540">Nuclease</keyword>
<dbReference type="GO" id="GO:0004519">
    <property type="term" value="F:endonuclease activity"/>
    <property type="evidence" value="ECO:0007669"/>
    <property type="project" value="UniProtKB-KW"/>
</dbReference>
<dbReference type="InterPro" id="IPR003615">
    <property type="entry name" value="HNH_nuc"/>
</dbReference>
<organism evidence="2 3">
    <name type="scientific">Pseudomonas capeferrum</name>
    <dbReference type="NCBI Taxonomy" id="1495066"/>
    <lineage>
        <taxon>Bacteria</taxon>
        <taxon>Pseudomonadati</taxon>
        <taxon>Pseudomonadota</taxon>
        <taxon>Gammaproteobacteria</taxon>
        <taxon>Pseudomonadales</taxon>
        <taxon>Pseudomonadaceae</taxon>
        <taxon>Pseudomonas</taxon>
    </lineage>
</organism>
<sequence>MITTHNVAMPIREWTLVELIKFCDLTSGKAADWDKASLKKIKDELRVELLIYQNYSCAYCKREITNEIGRSELDHIVPCSIAPMFTFVRANLTLTCKRCNHSKKDFNPTTLSDDELRTVTSYICDHDKYIWIHPFIHRYEDHINIIDGAIFESVNESKKGLAVISKCKLDEIGQVVDIHKAAKIMRAKTPLQAMLMILGEYPDEPSDRLAANLHNKFPEISFRVFVEKIEKIRGDNPFDAFNLG</sequence>